<gene>
    <name evidence="2" type="ORF">RY831_24200</name>
</gene>
<proteinExistence type="predicted"/>
<dbReference type="Proteomes" id="UP001352263">
    <property type="component" value="Unassembled WGS sequence"/>
</dbReference>
<organism evidence="2 3">
    <name type="scientific">Noviherbaspirillum album</name>
    <dbReference type="NCBI Taxonomy" id="3080276"/>
    <lineage>
        <taxon>Bacteria</taxon>
        <taxon>Pseudomonadati</taxon>
        <taxon>Pseudomonadota</taxon>
        <taxon>Betaproteobacteria</taxon>
        <taxon>Burkholderiales</taxon>
        <taxon>Oxalobacteraceae</taxon>
        <taxon>Noviherbaspirillum</taxon>
    </lineage>
</organism>
<comment type="caution">
    <text evidence="2">The sequence shown here is derived from an EMBL/GenBank/DDBJ whole genome shotgun (WGS) entry which is preliminary data.</text>
</comment>
<evidence type="ECO:0000313" key="2">
    <source>
        <dbReference type="EMBL" id="MEC4722270.1"/>
    </source>
</evidence>
<evidence type="ECO:0000256" key="1">
    <source>
        <dbReference type="SAM" id="SignalP"/>
    </source>
</evidence>
<feature type="signal peptide" evidence="1">
    <location>
        <begin position="1"/>
        <end position="27"/>
    </location>
</feature>
<reference evidence="2 3" key="1">
    <citation type="submission" date="2023-10" db="EMBL/GenBank/DDBJ databases">
        <title>Noviherbaspirillum sp. CPCC 100848 genome assembly.</title>
        <authorList>
            <person name="Li X.Y."/>
            <person name="Fang X.M."/>
        </authorList>
    </citation>
    <scope>NUCLEOTIDE SEQUENCE [LARGE SCALE GENOMIC DNA]</scope>
    <source>
        <strain evidence="2 3">CPCC 100848</strain>
    </source>
</reference>
<sequence>MKKPRPSRFVAALVALFSVLFMQFAVAAYACPTLQIGSGGDAMNMVANDNTMQGMSGCDGVDVEKPNLCQADSHKGKLSLDKPELPNVMSFVPAQLLAVITPLHLSVPSNPSIVAEGTMARATAPPLSIRNCCFRI</sequence>
<feature type="chain" id="PRO_5046158892" description="Copper resistance protein" evidence="1">
    <location>
        <begin position="28"/>
        <end position="136"/>
    </location>
</feature>
<protein>
    <recommendedName>
        <fullName evidence="4">Copper resistance protein</fullName>
    </recommendedName>
</protein>
<name>A0ABU6JF19_9BURK</name>
<accession>A0ABU6JF19</accession>
<dbReference type="EMBL" id="JAWIIV010000027">
    <property type="protein sequence ID" value="MEC4722270.1"/>
    <property type="molecule type" value="Genomic_DNA"/>
</dbReference>
<keyword evidence="1" id="KW-0732">Signal</keyword>
<dbReference type="RefSeq" id="WP_326508945.1">
    <property type="nucleotide sequence ID" value="NZ_JAWIIV010000027.1"/>
</dbReference>
<keyword evidence="3" id="KW-1185">Reference proteome</keyword>
<evidence type="ECO:0000313" key="3">
    <source>
        <dbReference type="Proteomes" id="UP001352263"/>
    </source>
</evidence>
<evidence type="ECO:0008006" key="4">
    <source>
        <dbReference type="Google" id="ProtNLM"/>
    </source>
</evidence>
<dbReference type="PROSITE" id="PS51257">
    <property type="entry name" value="PROKAR_LIPOPROTEIN"/>
    <property type="match status" value="1"/>
</dbReference>